<proteinExistence type="predicted"/>
<evidence type="ECO:0000313" key="2">
    <source>
        <dbReference type="EMBL" id="KAJ6642317.1"/>
    </source>
</evidence>
<dbReference type="AlphaFoldDB" id="A0A9Q0N3C6"/>
<comment type="caution">
    <text evidence="2">The sequence shown here is derived from an EMBL/GenBank/DDBJ whole genome shotgun (WGS) entry which is preliminary data.</text>
</comment>
<evidence type="ECO:0000313" key="3">
    <source>
        <dbReference type="Proteomes" id="UP001151699"/>
    </source>
</evidence>
<feature type="compositionally biased region" description="Acidic residues" evidence="1">
    <location>
        <begin position="55"/>
        <end position="65"/>
    </location>
</feature>
<dbReference type="EMBL" id="WJQU01000002">
    <property type="protein sequence ID" value="KAJ6642317.1"/>
    <property type="molecule type" value="Genomic_DNA"/>
</dbReference>
<reference evidence="2" key="1">
    <citation type="submission" date="2022-07" db="EMBL/GenBank/DDBJ databases">
        <authorList>
            <person name="Trinca V."/>
            <person name="Uliana J.V.C."/>
            <person name="Torres T.T."/>
            <person name="Ward R.J."/>
            <person name="Monesi N."/>
        </authorList>
    </citation>
    <scope>NUCLEOTIDE SEQUENCE</scope>
    <source>
        <strain evidence="2">HSMRA1968</strain>
        <tissue evidence="2">Whole embryos</tissue>
    </source>
</reference>
<gene>
    <name evidence="2" type="ORF">Bhyg_07264</name>
</gene>
<feature type="region of interest" description="Disordered" evidence="1">
    <location>
        <begin position="1"/>
        <end position="85"/>
    </location>
</feature>
<evidence type="ECO:0000256" key="1">
    <source>
        <dbReference type="SAM" id="MobiDB-lite"/>
    </source>
</evidence>
<organism evidence="2 3">
    <name type="scientific">Pseudolycoriella hygida</name>
    <dbReference type="NCBI Taxonomy" id="35572"/>
    <lineage>
        <taxon>Eukaryota</taxon>
        <taxon>Metazoa</taxon>
        <taxon>Ecdysozoa</taxon>
        <taxon>Arthropoda</taxon>
        <taxon>Hexapoda</taxon>
        <taxon>Insecta</taxon>
        <taxon>Pterygota</taxon>
        <taxon>Neoptera</taxon>
        <taxon>Endopterygota</taxon>
        <taxon>Diptera</taxon>
        <taxon>Nematocera</taxon>
        <taxon>Sciaroidea</taxon>
        <taxon>Sciaridae</taxon>
        <taxon>Pseudolycoriella</taxon>
    </lineage>
</organism>
<name>A0A9Q0N3C6_9DIPT</name>
<protein>
    <submittedName>
        <fullName evidence="2">Uncharacterized protein</fullName>
    </submittedName>
</protein>
<dbReference type="Proteomes" id="UP001151699">
    <property type="component" value="Chromosome B"/>
</dbReference>
<sequence>MKEIRSPLAYDHYHKTRHLEHPLDKTHPFPRGKIQIDPASKLIKRCHSESASQADNEDSSEEDVSMVEGELSDSCSGKQKKKDGS</sequence>
<accession>A0A9Q0N3C6</accession>
<keyword evidence="3" id="KW-1185">Reference proteome</keyword>